<keyword evidence="3" id="KW-1185">Reference proteome</keyword>
<feature type="region of interest" description="Disordered" evidence="1">
    <location>
        <begin position="1"/>
        <end position="21"/>
    </location>
</feature>
<evidence type="ECO:0000313" key="3">
    <source>
        <dbReference type="Proteomes" id="UP000507470"/>
    </source>
</evidence>
<feature type="compositionally biased region" description="Basic residues" evidence="1">
    <location>
        <begin position="1"/>
        <end position="11"/>
    </location>
</feature>
<proteinExistence type="predicted"/>
<reference evidence="2 3" key="1">
    <citation type="submission" date="2020-06" db="EMBL/GenBank/DDBJ databases">
        <authorList>
            <person name="Li R."/>
            <person name="Bekaert M."/>
        </authorList>
    </citation>
    <scope>NUCLEOTIDE SEQUENCE [LARGE SCALE GENOMIC DNA]</scope>
    <source>
        <strain evidence="3">wild</strain>
    </source>
</reference>
<sequence>MLRRSARKRKVQDHVRPRTTTTRASIVTIGPETQTTMAFAVPAAGSPNWTGSMPHHATHSTPLGGHISSSGASYTNPQSSASACTNTVSSFTQHPVNNVPVQGNQSDLQNQYITLTPTCTSNIQQMYIPNQIYGMNTDIAINVPQNIRYTFIKVNT</sequence>
<gene>
    <name evidence="2" type="ORF">MCOR_36962</name>
</gene>
<dbReference type="Proteomes" id="UP000507470">
    <property type="component" value="Unassembled WGS sequence"/>
</dbReference>
<dbReference type="AlphaFoldDB" id="A0A6J8D554"/>
<evidence type="ECO:0000256" key="1">
    <source>
        <dbReference type="SAM" id="MobiDB-lite"/>
    </source>
</evidence>
<accession>A0A6J8D554</accession>
<evidence type="ECO:0000313" key="2">
    <source>
        <dbReference type="EMBL" id="CAC5403049.1"/>
    </source>
</evidence>
<organism evidence="2 3">
    <name type="scientific">Mytilus coruscus</name>
    <name type="common">Sea mussel</name>
    <dbReference type="NCBI Taxonomy" id="42192"/>
    <lineage>
        <taxon>Eukaryota</taxon>
        <taxon>Metazoa</taxon>
        <taxon>Spiralia</taxon>
        <taxon>Lophotrochozoa</taxon>
        <taxon>Mollusca</taxon>
        <taxon>Bivalvia</taxon>
        <taxon>Autobranchia</taxon>
        <taxon>Pteriomorphia</taxon>
        <taxon>Mytilida</taxon>
        <taxon>Mytiloidea</taxon>
        <taxon>Mytilidae</taxon>
        <taxon>Mytilinae</taxon>
        <taxon>Mytilus</taxon>
    </lineage>
</organism>
<name>A0A6J8D554_MYTCO</name>
<protein>
    <submittedName>
        <fullName evidence="2">Uncharacterized protein</fullName>
    </submittedName>
</protein>
<dbReference type="EMBL" id="CACVKT020006658">
    <property type="protein sequence ID" value="CAC5403049.1"/>
    <property type="molecule type" value="Genomic_DNA"/>
</dbReference>